<feature type="transmembrane region" description="Helical" evidence="6">
    <location>
        <begin position="73"/>
        <end position="93"/>
    </location>
</feature>
<dbReference type="Proteomes" id="UP000244924">
    <property type="component" value="Unassembled WGS sequence"/>
</dbReference>
<evidence type="ECO:0000313" key="7">
    <source>
        <dbReference type="EMBL" id="SPH23468.1"/>
    </source>
</evidence>
<proteinExistence type="predicted"/>
<dbReference type="GO" id="GO:0015171">
    <property type="term" value="F:amino acid transmembrane transporter activity"/>
    <property type="evidence" value="ECO:0007669"/>
    <property type="project" value="TreeGrafter"/>
</dbReference>
<dbReference type="Pfam" id="PF01810">
    <property type="entry name" value="LysE"/>
    <property type="match status" value="1"/>
</dbReference>
<evidence type="ECO:0000256" key="5">
    <source>
        <dbReference type="ARBA" id="ARBA00023136"/>
    </source>
</evidence>
<keyword evidence="4 6" id="KW-1133">Transmembrane helix</keyword>
<evidence type="ECO:0000256" key="2">
    <source>
        <dbReference type="ARBA" id="ARBA00022475"/>
    </source>
</evidence>
<evidence type="ECO:0008006" key="9">
    <source>
        <dbReference type="Google" id="ProtNLM"/>
    </source>
</evidence>
<dbReference type="GO" id="GO:0005886">
    <property type="term" value="C:plasma membrane"/>
    <property type="evidence" value="ECO:0007669"/>
    <property type="project" value="UniProtKB-SubCell"/>
</dbReference>
<dbReference type="EMBL" id="OMOQ01000002">
    <property type="protein sequence ID" value="SPH23468.1"/>
    <property type="molecule type" value="Genomic_DNA"/>
</dbReference>
<evidence type="ECO:0000256" key="6">
    <source>
        <dbReference type="SAM" id="Phobius"/>
    </source>
</evidence>
<feature type="transmembrane region" description="Helical" evidence="6">
    <location>
        <begin position="6"/>
        <end position="29"/>
    </location>
</feature>
<evidence type="ECO:0000256" key="4">
    <source>
        <dbReference type="ARBA" id="ARBA00022989"/>
    </source>
</evidence>
<keyword evidence="8" id="KW-1185">Reference proteome</keyword>
<evidence type="ECO:0000313" key="8">
    <source>
        <dbReference type="Proteomes" id="UP000244924"/>
    </source>
</evidence>
<accession>A0A2R8BJB3</accession>
<comment type="subcellular location">
    <subcellularLocation>
        <location evidence="1">Cell membrane</location>
        <topology evidence="1">Multi-pass membrane protein</topology>
    </subcellularLocation>
</comment>
<feature type="transmembrane region" description="Helical" evidence="6">
    <location>
        <begin position="184"/>
        <end position="206"/>
    </location>
</feature>
<gene>
    <name evidence="7" type="ORF">DEA8626_02531</name>
</gene>
<reference evidence="7 8" key="1">
    <citation type="submission" date="2018-03" db="EMBL/GenBank/DDBJ databases">
        <authorList>
            <person name="Keele B.F."/>
        </authorList>
    </citation>
    <scope>NUCLEOTIDE SEQUENCE [LARGE SCALE GENOMIC DNA]</scope>
    <source>
        <strain evidence="7 8">CECT 8626</strain>
    </source>
</reference>
<dbReference type="InterPro" id="IPR001123">
    <property type="entry name" value="LeuE-type"/>
</dbReference>
<keyword evidence="2" id="KW-1003">Cell membrane</keyword>
<keyword evidence="5 6" id="KW-0472">Membrane</keyword>
<dbReference type="PANTHER" id="PTHR30086">
    <property type="entry name" value="ARGININE EXPORTER PROTEIN ARGO"/>
    <property type="match status" value="1"/>
</dbReference>
<keyword evidence="3 6" id="KW-0812">Transmembrane</keyword>
<sequence>MTLSAASILLYFGAVGILWATPGPVWVAITARALTGGFASAWPLAFGVTLGDLLWPLVAIFGLTWILDQWGSFMTVMRYVAAAIFIIMGWLLIRHAGQPISTDGRLTRPGRWAGFLAGVAAILGNPKAILFYMGVLPGFFDLRHVTAPDIAVIAAVSMTVPLAGNLFVAALVGQARGLLKSPRALWRMNVAAGALLISVGVVIGAVKM</sequence>
<organism evidence="7 8">
    <name type="scientific">Albidovulum aquaemixtae</name>
    <dbReference type="NCBI Taxonomy" id="1542388"/>
    <lineage>
        <taxon>Bacteria</taxon>
        <taxon>Pseudomonadati</taxon>
        <taxon>Pseudomonadota</taxon>
        <taxon>Alphaproteobacteria</taxon>
        <taxon>Rhodobacterales</taxon>
        <taxon>Paracoccaceae</taxon>
        <taxon>Albidovulum</taxon>
    </lineage>
</organism>
<dbReference type="OrthoDB" id="9804822at2"/>
<name>A0A2R8BJB3_9RHOB</name>
<feature type="transmembrane region" description="Helical" evidence="6">
    <location>
        <begin position="114"/>
        <end position="135"/>
    </location>
</feature>
<feature type="transmembrane region" description="Helical" evidence="6">
    <location>
        <begin position="150"/>
        <end position="172"/>
    </location>
</feature>
<evidence type="ECO:0000256" key="1">
    <source>
        <dbReference type="ARBA" id="ARBA00004651"/>
    </source>
</evidence>
<feature type="transmembrane region" description="Helical" evidence="6">
    <location>
        <begin position="41"/>
        <end position="67"/>
    </location>
</feature>
<protein>
    <recommendedName>
        <fullName evidence="9">Leucine efflux protein</fullName>
    </recommendedName>
</protein>
<dbReference type="PANTHER" id="PTHR30086:SF20">
    <property type="entry name" value="ARGININE EXPORTER PROTEIN ARGO-RELATED"/>
    <property type="match status" value="1"/>
</dbReference>
<dbReference type="AlphaFoldDB" id="A0A2R8BJB3"/>
<dbReference type="RefSeq" id="WP_108853573.1">
    <property type="nucleotide sequence ID" value="NZ_OMOQ01000002.1"/>
</dbReference>
<evidence type="ECO:0000256" key="3">
    <source>
        <dbReference type="ARBA" id="ARBA00022692"/>
    </source>
</evidence>